<feature type="compositionally biased region" description="Basic and acidic residues" evidence="5">
    <location>
        <begin position="124"/>
        <end position="150"/>
    </location>
</feature>
<proteinExistence type="predicted"/>
<dbReference type="AlphaFoldDB" id="Q2IQD1"/>
<dbReference type="InterPro" id="IPR006260">
    <property type="entry name" value="TonB/TolA_C"/>
</dbReference>
<dbReference type="InterPro" id="IPR037682">
    <property type="entry name" value="TonB_C"/>
</dbReference>
<feature type="compositionally biased region" description="Gly residues" evidence="5">
    <location>
        <begin position="244"/>
        <end position="264"/>
    </location>
</feature>
<keyword evidence="3" id="KW-1133">Transmembrane helix</keyword>
<sequence length="431" mass="45944">MKPPSWLLTSRRMAFLGPSLRRRKVDERPGSRTTAAILLSLALNALILLILGRIGAFDIGKPAAVRPVALAPLTADQWAANRAIVGGQPPPAAAPRPAELPKIPPPPPPPEERRAHGQIVDVAPSKDSRPPKDSRFLSDRDNTVEKESRSRFAGTQAFENTLPAPSDGLKRKAPPPPPEAGENGQAARSTPGKEGPAAPRGTGAEKLVVPEQRAQERLAVAPRPDEPGAGDVPVAPRADQQRLNGGGPALQVPGGAGAQGGGRKSGIDRRLLPDPQNLARIAGGPSPDRLEGVDEGDATALNTRSFKYATFINRVGMAIYREWDPNRAYQARDPDGKVYPARDRTTSIELVLDGDGTIRFVKLLDSSGLDFLDQEVVRAARAAGPFPNPPAGLVDASGQIHLALAYTLEMRRASRVQVLMPSLPSQRPYPE</sequence>
<evidence type="ECO:0000313" key="7">
    <source>
        <dbReference type="EMBL" id="ABC81013.1"/>
    </source>
</evidence>
<keyword evidence="2" id="KW-0812">Transmembrane</keyword>
<dbReference type="PROSITE" id="PS52015">
    <property type="entry name" value="TONB_CTD"/>
    <property type="match status" value="1"/>
</dbReference>
<feature type="region of interest" description="Disordered" evidence="5">
    <location>
        <begin position="85"/>
        <end position="271"/>
    </location>
</feature>
<reference evidence="7 8" key="1">
    <citation type="submission" date="2006-01" db="EMBL/GenBank/DDBJ databases">
        <title>Complete sequence of Anaeromyxobacter dehalogenans 2CP-C.</title>
        <authorList>
            <consortium name="US DOE Joint Genome Institute"/>
            <person name="Copeland A."/>
            <person name="Lucas S."/>
            <person name="Lapidus A."/>
            <person name="Barry K."/>
            <person name="Detter J.C."/>
            <person name="Glavina T."/>
            <person name="Hammon N."/>
            <person name="Israni S."/>
            <person name="Pitluck S."/>
            <person name="Brettin T."/>
            <person name="Bruce D."/>
            <person name="Han C."/>
            <person name="Tapia R."/>
            <person name="Gilna P."/>
            <person name="Kiss H."/>
            <person name="Schmutz J."/>
            <person name="Larimer F."/>
            <person name="Land M."/>
            <person name="Kyrpides N."/>
            <person name="Anderson I."/>
            <person name="Sanford R.A."/>
            <person name="Ritalahti K.M."/>
            <person name="Thomas H.S."/>
            <person name="Kirby J.R."/>
            <person name="Zhulin I.B."/>
            <person name="Loeffler F.E."/>
            <person name="Richardson P."/>
        </authorList>
    </citation>
    <scope>NUCLEOTIDE SEQUENCE [LARGE SCALE GENOMIC DNA]</scope>
    <source>
        <strain evidence="7 8">2CP-C</strain>
    </source>
</reference>
<dbReference type="GO" id="GO:0016020">
    <property type="term" value="C:membrane"/>
    <property type="evidence" value="ECO:0007669"/>
    <property type="project" value="UniProtKB-SubCell"/>
</dbReference>
<dbReference type="NCBIfam" id="TIGR01352">
    <property type="entry name" value="tonB_Cterm"/>
    <property type="match status" value="1"/>
</dbReference>
<accession>Q2IQD1</accession>
<evidence type="ECO:0000313" key="8">
    <source>
        <dbReference type="Proteomes" id="UP000001935"/>
    </source>
</evidence>
<evidence type="ECO:0000256" key="4">
    <source>
        <dbReference type="ARBA" id="ARBA00023136"/>
    </source>
</evidence>
<dbReference type="HOGENOM" id="CLU_701393_0_0_7"/>
<dbReference type="GO" id="GO:0055085">
    <property type="term" value="P:transmembrane transport"/>
    <property type="evidence" value="ECO:0007669"/>
    <property type="project" value="InterPro"/>
</dbReference>
<dbReference type="STRING" id="290397.Adeh_1239"/>
<dbReference type="KEGG" id="ade:Adeh_1239"/>
<feature type="domain" description="TonB C-terminal" evidence="6">
    <location>
        <begin position="318"/>
        <end position="417"/>
    </location>
</feature>
<evidence type="ECO:0000256" key="2">
    <source>
        <dbReference type="ARBA" id="ARBA00022692"/>
    </source>
</evidence>
<dbReference type="Pfam" id="PF13103">
    <property type="entry name" value="TonB_2"/>
    <property type="match status" value="1"/>
</dbReference>
<dbReference type="SUPFAM" id="SSF74653">
    <property type="entry name" value="TolA/TonB C-terminal domain"/>
    <property type="match status" value="1"/>
</dbReference>
<evidence type="ECO:0000256" key="3">
    <source>
        <dbReference type="ARBA" id="ARBA00022989"/>
    </source>
</evidence>
<dbReference type="EMBL" id="CP000251">
    <property type="protein sequence ID" value="ABC81013.1"/>
    <property type="molecule type" value="Genomic_DNA"/>
</dbReference>
<dbReference type="Proteomes" id="UP000001935">
    <property type="component" value="Chromosome"/>
</dbReference>
<organism evidence="7 8">
    <name type="scientific">Anaeromyxobacter dehalogenans (strain 2CP-C)</name>
    <dbReference type="NCBI Taxonomy" id="290397"/>
    <lineage>
        <taxon>Bacteria</taxon>
        <taxon>Pseudomonadati</taxon>
        <taxon>Myxococcota</taxon>
        <taxon>Myxococcia</taxon>
        <taxon>Myxococcales</taxon>
        <taxon>Cystobacterineae</taxon>
        <taxon>Anaeromyxobacteraceae</taxon>
        <taxon>Anaeromyxobacter</taxon>
    </lineage>
</organism>
<dbReference type="Gene3D" id="3.30.1150.10">
    <property type="match status" value="1"/>
</dbReference>
<gene>
    <name evidence="7" type="ordered locus">Adeh_1239</name>
</gene>
<evidence type="ECO:0000256" key="5">
    <source>
        <dbReference type="SAM" id="MobiDB-lite"/>
    </source>
</evidence>
<evidence type="ECO:0000259" key="6">
    <source>
        <dbReference type="PROSITE" id="PS52015"/>
    </source>
</evidence>
<evidence type="ECO:0000256" key="1">
    <source>
        <dbReference type="ARBA" id="ARBA00004167"/>
    </source>
</evidence>
<dbReference type="eggNOG" id="COG0810">
    <property type="taxonomic scope" value="Bacteria"/>
</dbReference>
<comment type="subcellular location">
    <subcellularLocation>
        <location evidence="1">Membrane</location>
        <topology evidence="1">Single-pass membrane protein</topology>
    </subcellularLocation>
</comment>
<name>Q2IQD1_ANADE</name>
<keyword evidence="4" id="KW-0472">Membrane</keyword>
<protein>
    <submittedName>
        <fullName evidence="7">TonB-like protein</fullName>
    </submittedName>
</protein>